<evidence type="ECO:0000313" key="3">
    <source>
        <dbReference type="Proteomes" id="UP000642748"/>
    </source>
</evidence>
<dbReference type="Pfam" id="PF09851">
    <property type="entry name" value="SHOCT"/>
    <property type="match status" value="1"/>
</dbReference>
<proteinExistence type="predicted"/>
<feature type="domain" description="SHOCT" evidence="1">
    <location>
        <begin position="171"/>
        <end position="197"/>
    </location>
</feature>
<dbReference type="RefSeq" id="WP_203923361.1">
    <property type="nucleotide sequence ID" value="NZ_BONZ01000086.1"/>
</dbReference>
<evidence type="ECO:0000313" key="2">
    <source>
        <dbReference type="EMBL" id="GIH19923.1"/>
    </source>
</evidence>
<comment type="caution">
    <text evidence="2">The sequence shown here is derived from an EMBL/GenBank/DDBJ whole genome shotgun (WGS) entry which is preliminary data.</text>
</comment>
<gene>
    <name evidence="2" type="ORF">Raf01_80950</name>
</gene>
<keyword evidence="3" id="KW-1185">Reference proteome</keyword>
<dbReference type="InterPro" id="IPR018649">
    <property type="entry name" value="SHOCT"/>
</dbReference>
<dbReference type="EMBL" id="BONZ01000086">
    <property type="protein sequence ID" value="GIH19923.1"/>
    <property type="molecule type" value="Genomic_DNA"/>
</dbReference>
<evidence type="ECO:0000259" key="1">
    <source>
        <dbReference type="Pfam" id="PF09851"/>
    </source>
</evidence>
<dbReference type="Proteomes" id="UP000642748">
    <property type="component" value="Unassembled WGS sequence"/>
</dbReference>
<organism evidence="2 3">
    <name type="scientific">Rugosimonospora africana</name>
    <dbReference type="NCBI Taxonomy" id="556532"/>
    <lineage>
        <taxon>Bacteria</taxon>
        <taxon>Bacillati</taxon>
        <taxon>Actinomycetota</taxon>
        <taxon>Actinomycetes</taxon>
        <taxon>Micromonosporales</taxon>
        <taxon>Micromonosporaceae</taxon>
        <taxon>Rugosimonospora</taxon>
    </lineage>
</organism>
<name>A0A8J3QZT5_9ACTN</name>
<sequence length="200" mass="21730">MRGAAVGIFGKKDDSGKGGVEALETYKVIYKGGLAALPKAKSGEIRFLLTREAFELQPTIGSKSYWQPLTIPYADVADVKIVARQMSTLEAVLGGPDARRLNDSNNIHIEYLDESNPTTLRLEMLTGITVPNQAAKCREFEDRLRTLRIRDQFRAAPAGPPAAGGADVPSQIAGLAQLRDQGIISDAEFETKKADLLSRM</sequence>
<accession>A0A8J3QZT5</accession>
<dbReference type="AlphaFoldDB" id="A0A8J3QZT5"/>
<protein>
    <recommendedName>
        <fullName evidence="1">SHOCT domain-containing protein</fullName>
    </recommendedName>
</protein>
<reference evidence="2" key="1">
    <citation type="submission" date="2021-01" db="EMBL/GenBank/DDBJ databases">
        <title>Whole genome shotgun sequence of Rugosimonospora africana NBRC 104875.</title>
        <authorList>
            <person name="Komaki H."/>
            <person name="Tamura T."/>
        </authorList>
    </citation>
    <scope>NUCLEOTIDE SEQUENCE</scope>
    <source>
        <strain evidence="2">NBRC 104875</strain>
    </source>
</reference>